<dbReference type="InterPro" id="IPR009057">
    <property type="entry name" value="Homeodomain-like_sf"/>
</dbReference>
<dbReference type="KEGG" id="sxn:IAG42_32965"/>
<dbReference type="SUPFAM" id="SSF46689">
    <property type="entry name" value="Homeodomain-like"/>
    <property type="match status" value="1"/>
</dbReference>
<dbReference type="Gene3D" id="1.10.357.10">
    <property type="entry name" value="Tetracycline Repressor, domain 2"/>
    <property type="match status" value="1"/>
</dbReference>
<accession>A0A7H1BK13</accession>
<dbReference type="EMBL" id="CP061281">
    <property type="protein sequence ID" value="QNS09068.1"/>
    <property type="molecule type" value="Genomic_DNA"/>
</dbReference>
<dbReference type="Pfam" id="PF13977">
    <property type="entry name" value="TetR_C_6"/>
    <property type="match status" value="1"/>
</dbReference>
<protein>
    <submittedName>
        <fullName evidence="2">TetR family transcriptional regulator</fullName>
    </submittedName>
</protein>
<dbReference type="InterPro" id="IPR039538">
    <property type="entry name" value="BetI_C"/>
</dbReference>
<organism evidence="2 3">
    <name type="scientific">Streptomyces xanthii</name>
    <dbReference type="NCBI Taxonomy" id="2768069"/>
    <lineage>
        <taxon>Bacteria</taxon>
        <taxon>Bacillati</taxon>
        <taxon>Actinomycetota</taxon>
        <taxon>Actinomycetes</taxon>
        <taxon>Kitasatosporales</taxon>
        <taxon>Streptomycetaceae</taxon>
        <taxon>Streptomyces</taxon>
    </lineage>
</organism>
<evidence type="ECO:0000313" key="2">
    <source>
        <dbReference type="EMBL" id="QNS09068.1"/>
    </source>
</evidence>
<keyword evidence="3" id="KW-1185">Reference proteome</keyword>
<dbReference type="SUPFAM" id="SSF48498">
    <property type="entry name" value="Tetracyclin repressor-like, C-terminal domain"/>
    <property type="match status" value="1"/>
</dbReference>
<proteinExistence type="predicted"/>
<evidence type="ECO:0000259" key="1">
    <source>
        <dbReference type="Pfam" id="PF13977"/>
    </source>
</evidence>
<sequence>MLRTAARIGLEESLERITLRRVADELGVRPGLIGHYFPADDLVSEAFAHAAGHERVSLLPPAERTLPPLRRLARFLVRLTGDDCLDLGRLWLNARHLSRFKPGLRAAVSAQEAATRAALTELIEEGVRTGAFTAEDPLGVTVQILVTVDGLGSYANADPELDHPVLAGMALATAERLLGLGAGTLRAEACN</sequence>
<dbReference type="AlphaFoldDB" id="A0A7H1BK13"/>
<name>A0A7H1BK13_9ACTN</name>
<evidence type="ECO:0000313" key="3">
    <source>
        <dbReference type="Proteomes" id="UP000516428"/>
    </source>
</evidence>
<reference evidence="2 3" key="1">
    <citation type="submission" date="2020-09" db="EMBL/GenBank/DDBJ databases">
        <title>A novel species.</title>
        <authorList>
            <person name="Gao J."/>
        </authorList>
    </citation>
    <scope>NUCLEOTIDE SEQUENCE [LARGE SCALE GENOMIC DNA]</scope>
    <source>
        <strain evidence="2 3">CRXT-Y-14</strain>
    </source>
</reference>
<feature type="domain" description="BetI-type transcriptional repressor C-terminal" evidence="1">
    <location>
        <begin position="87"/>
        <end position="176"/>
    </location>
</feature>
<gene>
    <name evidence="2" type="ORF">IAG42_32965</name>
</gene>
<dbReference type="InterPro" id="IPR036271">
    <property type="entry name" value="Tet_transcr_reg_TetR-rel_C_sf"/>
</dbReference>
<dbReference type="Proteomes" id="UP000516428">
    <property type="component" value="Chromosome"/>
</dbReference>